<sequence>MEKELNEIKKQLTARIHLVFLKDFNGNKTLFARTVGCDEKAIRLLFDFGQGMSLNLLLKISRAIGKTPSELLDGLALPHDVEVPLPNKRKPTKKG</sequence>
<accession>A0A497TXI1</accession>
<dbReference type="Proteomes" id="UP000233767">
    <property type="component" value="Unassembled WGS sequence"/>
</dbReference>
<evidence type="ECO:0008006" key="5">
    <source>
        <dbReference type="Google" id="ProtNLM"/>
    </source>
</evidence>
<dbReference type="EMBL" id="PJND01000009">
    <property type="protein sequence ID" value="PKW20468.1"/>
    <property type="molecule type" value="Genomic_DNA"/>
</dbReference>
<organism evidence="2 4">
    <name type="scientific">Flavobacterium lindanitolerans</name>
    <dbReference type="NCBI Taxonomy" id="428988"/>
    <lineage>
        <taxon>Bacteria</taxon>
        <taxon>Pseudomonadati</taxon>
        <taxon>Bacteroidota</taxon>
        <taxon>Flavobacteriia</taxon>
        <taxon>Flavobacteriales</taxon>
        <taxon>Flavobacteriaceae</taxon>
        <taxon>Flavobacterium</taxon>
    </lineage>
</organism>
<dbReference type="RefSeq" id="WP_101472515.1">
    <property type="nucleotide sequence ID" value="NZ_PJND01000009.1"/>
</dbReference>
<dbReference type="Proteomes" id="UP000275027">
    <property type="component" value="Unassembled WGS sequence"/>
</dbReference>
<name>A0A497TXI1_9FLAO</name>
<proteinExistence type="predicted"/>
<protein>
    <recommendedName>
        <fullName evidence="5">Cro/C1-type helix-turn-helix DNA-binding protein</fullName>
    </recommendedName>
</protein>
<evidence type="ECO:0000313" key="3">
    <source>
        <dbReference type="Proteomes" id="UP000233767"/>
    </source>
</evidence>
<dbReference type="EMBL" id="RCCB01000013">
    <property type="protein sequence ID" value="RLJ23911.1"/>
    <property type="molecule type" value="Genomic_DNA"/>
</dbReference>
<reference evidence="2 4" key="2">
    <citation type="submission" date="2018-10" db="EMBL/GenBank/DDBJ databases">
        <title>Genomic Encyclopedia of Archaeal and Bacterial Type Strains, Phase II (KMG-II): from individual species to whole genera.</title>
        <authorList>
            <person name="Goeker M."/>
        </authorList>
    </citation>
    <scope>NUCLEOTIDE SEQUENCE [LARGE SCALE GENOMIC DNA]</scope>
    <source>
        <strain evidence="2 4">DSM 21886</strain>
    </source>
</reference>
<dbReference type="AlphaFoldDB" id="A0A497TXI1"/>
<reference evidence="1 3" key="1">
    <citation type="submission" date="2017-12" db="EMBL/GenBank/DDBJ databases">
        <title>Genomic Encyclopedia of Type Strains, Phase III (KMG-III): the genomes of soil and plant-associated and newly described type strains.</title>
        <authorList>
            <person name="Whitman W."/>
        </authorList>
    </citation>
    <scope>NUCLEOTIDE SEQUENCE [LARGE SCALE GENOMIC DNA]</scope>
    <source>
        <strain evidence="1 3">IP-10</strain>
    </source>
</reference>
<keyword evidence="3" id="KW-1185">Reference proteome</keyword>
<comment type="caution">
    <text evidence="2">The sequence shown here is derived from an EMBL/GenBank/DDBJ whole genome shotgun (WGS) entry which is preliminary data.</text>
</comment>
<evidence type="ECO:0000313" key="1">
    <source>
        <dbReference type="EMBL" id="PKW20468.1"/>
    </source>
</evidence>
<gene>
    <name evidence="1" type="ORF">B0G92_2610</name>
    <name evidence="2" type="ORF">CLV50_2620</name>
</gene>
<evidence type="ECO:0000313" key="4">
    <source>
        <dbReference type="Proteomes" id="UP000275027"/>
    </source>
</evidence>
<evidence type="ECO:0000313" key="2">
    <source>
        <dbReference type="EMBL" id="RLJ23911.1"/>
    </source>
</evidence>